<feature type="domain" description="N-acetyltransferase" evidence="1">
    <location>
        <begin position="2"/>
        <end position="168"/>
    </location>
</feature>
<comment type="caution">
    <text evidence="2">The sequence shown here is derived from an EMBL/GenBank/DDBJ whole genome shotgun (WGS) entry which is preliminary data.</text>
</comment>
<sequence length="171" mass="19979">MTTILTATGIDARMLSELGKQTFLESHGHSASKKDITNYVKAKFAIAEFERELKQTKNHYHILYHNEMPIGYSKLVLNVSGKNIPNKTTTKLERFYVLQEYHHLKLGLELFNYCVTFSKNHQQSGMWLYTWLENQKAISFYNKAGFKIVGSYDFKISDTHYNPNHQMLLTY</sequence>
<dbReference type="EMBL" id="POWF01000009">
    <property type="protein sequence ID" value="PNQ72366.1"/>
    <property type="molecule type" value="Genomic_DNA"/>
</dbReference>
<dbReference type="Pfam" id="PF00583">
    <property type="entry name" value="Acetyltransf_1"/>
    <property type="match status" value="1"/>
</dbReference>
<dbReference type="SUPFAM" id="SSF55729">
    <property type="entry name" value="Acyl-CoA N-acyltransferases (Nat)"/>
    <property type="match status" value="1"/>
</dbReference>
<dbReference type="OrthoDB" id="7205533at2"/>
<dbReference type="Gene3D" id="3.40.630.30">
    <property type="match status" value="1"/>
</dbReference>
<dbReference type="PROSITE" id="PS51186">
    <property type="entry name" value="GNAT"/>
    <property type="match status" value="1"/>
</dbReference>
<dbReference type="RefSeq" id="WP_103052853.1">
    <property type="nucleotide sequence ID" value="NZ_POWF01000009.1"/>
</dbReference>
<evidence type="ECO:0000313" key="2">
    <source>
        <dbReference type="EMBL" id="PNQ72366.1"/>
    </source>
</evidence>
<dbReference type="GO" id="GO:0016747">
    <property type="term" value="F:acyltransferase activity, transferring groups other than amino-acyl groups"/>
    <property type="evidence" value="ECO:0007669"/>
    <property type="project" value="InterPro"/>
</dbReference>
<dbReference type="InterPro" id="IPR016181">
    <property type="entry name" value="Acyl_CoA_acyltransferase"/>
</dbReference>
<dbReference type="AlphaFoldDB" id="A0A2K1DWE3"/>
<accession>A0A2K1DWE3</accession>
<gene>
    <name evidence="2" type="ORF">C1T31_12535</name>
</gene>
<dbReference type="InterPro" id="IPR000182">
    <property type="entry name" value="GNAT_dom"/>
</dbReference>
<keyword evidence="2" id="KW-0808">Transferase</keyword>
<evidence type="ECO:0000313" key="3">
    <source>
        <dbReference type="Proteomes" id="UP000236641"/>
    </source>
</evidence>
<dbReference type="CDD" id="cd04301">
    <property type="entry name" value="NAT_SF"/>
    <property type="match status" value="1"/>
</dbReference>
<name>A0A2K1DWE3_9FLAO</name>
<reference evidence="2 3" key="1">
    <citation type="submission" date="2018-01" db="EMBL/GenBank/DDBJ databases">
        <title>The draft genome of Hanstruepera neustonica JCM19743.</title>
        <authorList>
            <person name="He R.-H."/>
            <person name="Du Z.-J."/>
        </authorList>
    </citation>
    <scope>NUCLEOTIDE SEQUENCE [LARGE SCALE GENOMIC DNA]</scope>
    <source>
        <strain evidence="2 3">JCM19743</strain>
    </source>
</reference>
<organism evidence="2 3">
    <name type="scientific">Hanstruepera neustonica</name>
    <dbReference type="NCBI Taxonomy" id="1445657"/>
    <lineage>
        <taxon>Bacteria</taxon>
        <taxon>Pseudomonadati</taxon>
        <taxon>Bacteroidota</taxon>
        <taxon>Flavobacteriia</taxon>
        <taxon>Flavobacteriales</taxon>
        <taxon>Flavobacteriaceae</taxon>
        <taxon>Hanstruepera</taxon>
    </lineage>
</organism>
<keyword evidence="3" id="KW-1185">Reference proteome</keyword>
<protein>
    <submittedName>
        <fullName evidence="2">GNAT family N-acetyltransferase</fullName>
    </submittedName>
</protein>
<proteinExistence type="predicted"/>
<evidence type="ECO:0000259" key="1">
    <source>
        <dbReference type="PROSITE" id="PS51186"/>
    </source>
</evidence>
<dbReference type="Proteomes" id="UP000236641">
    <property type="component" value="Unassembled WGS sequence"/>
</dbReference>